<proteinExistence type="predicted"/>
<evidence type="ECO:0000313" key="2">
    <source>
        <dbReference type="EMBL" id="KAF5327771.1"/>
    </source>
</evidence>
<feature type="compositionally biased region" description="Polar residues" evidence="1">
    <location>
        <begin position="189"/>
        <end position="198"/>
    </location>
</feature>
<name>A0A8H5BR87_9AGAR</name>
<organism evidence="2 3">
    <name type="scientific">Psilocybe cf. subviscida</name>
    <dbReference type="NCBI Taxonomy" id="2480587"/>
    <lineage>
        <taxon>Eukaryota</taxon>
        <taxon>Fungi</taxon>
        <taxon>Dikarya</taxon>
        <taxon>Basidiomycota</taxon>
        <taxon>Agaricomycotina</taxon>
        <taxon>Agaricomycetes</taxon>
        <taxon>Agaricomycetidae</taxon>
        <taxon>Agaricales</taxon>
        <taxon>Agaricineae</taxon>
        <taxon>Strophariaceae</taxon>
        <taxon>Psilocybe</taxon>
    </lineage>
</organism>
<dbReference type="EMBL" id="JAACJJ010000014">
    <property type="protein sequence ID" value="KAF5327771.1"/>
    <property type="molecule type" value="Genomic_DNA"/>
</dbReference>
<dbReference type="AlphaFoldDB" id="A0A8H5BR87"/>
<sequence length="291" mass="32711">MSSLKCLRPARKPALARQTELSGGRRTHYLLCDWLRPQEVNLMVAFSTLAASKAASDNAQGSSSKLPSSEYITILARRIPSDRLLEAEGLEKCSSSWPQEEHTNPGTSHYMEEANNSRMDDDKVHRVKELARELIKDLRDGYLGMKLPATWTDPGTAEAKYFDLNCTLSSPHLISQSSKKRAVHKELATQRTTRSAVSTPEPAGPIPEARAKSTSLYVPWFPSGVTDWSFRKAVFGKPTPPAPEIYYIEYRKTNPALTNTDFEKVWRKLPVPTRQIFMDRSKTLKEDATAQ</sequence>
<comment type="caution">
    <text evidence="2">The sequence shown here is derived from an EMBL/GenBank/DDBJ whole genome shotgun (WGS) entry which is preliminary data.</text>
</comment>
<reference evidence="2 3" key="1">
    <citation type="journal article" date="2020" name="ISME J.">
        <title>Uncovering the hidden diversity of litter-decomposition mechanisms in mushroom-forming fungi.</title>
        <authorList>
            <person name="Floudas D."/>
            <person name="Bentzer J."/>
            <person name="Ahren D."/>
            <person name="Johansson T."/>
            <person name="Persson P."/>
            <person name="Tunlid A."/>
        </authorList>
    </citation>
    <scope>NUCLEOTIDE SEQUENCE [LARGE SCALE GENOMIC DNA]</scope>
    <source>
        <strain evidence="2 3">CBS 101986</strain>
    </source>
</reference>
<keyword evidence="3" id="KW-1185">Reference proteome</keyword>
<feature type="region of interest" description="Disordered" evidence="1">
    <location>
        <begin position="188"/>
        <end position="208"/>
    </location>
</feature>
<gene>
    <name evidence="2" type="ORF">D9619_004555</name>
</gene>
<accession>A0A8H5BR87</accession>
<evidence type="ECO:0000256" key="1">
    <source>
        <dbReference type="SAM" id="MobiDB-lite"/>
    </source>
</evidence>
<evidence type="ECO:0000313" key="3">
    <source>
        <dbReference type="Proteomes" id="UP000567179"/>
    </source>
</evidence>
<protein>
    <submittedName>
        <fullName evidence="2">Uncharacterized protein</fullName>
    </submittedName>
</protein>
<dbReference type="Proteomes" id="UP000567179">
    <property type="component" value="Unassembled WGS sequence"/>
</dbReference>